<reference evidence="7 8" key="1">
    <citation type="submission" date="2018-10" db="EMBL/GenBank/DDBJ databases">
        <title>Fifty Aureobasidium pullulans genomes reveal a recombining polyextremotolerant generalist.</title>
        <authorList>
            <person name="Gostincar C."/>
            <person name="Turk M."/>
            <person name="Zajc J."/>
            <person name="Gunde-Cimerman N."/>
        </authorList>
    </citation>
    <scope>NUCLEOTIDE SEQUENCE [LARGE SCALE GENOMIC DNA]</scope>
    <source>
        <strain evidence="7 8">EXF-4256</strain>
    </source>
</reference>
<dbReference type="InterPro" id="IPR029510">
    <property type="entry name" value="Ald_DH_CS_GLU"/>
</dbReference>
<organism evidence="7 8">
    <name type="scientific">Aureobasidium pullulans</name>
    <name type="common">Black yeast</name>
    <name type="synonym">Pullularia pullulans</name>
    <dbReference type="NCBI Taxonomy" id="5580"/>
    <lineage>
        <taxon>Eukaryota</taxon>
        <taxon>Fungi</taxon>
        <taxon>Dikarya</taxon>
        <taxon>Ascomycota</taxon>
        <taxon>Pezizomycotina</taxon>
        <taxon>Dothideomycetes</taxon>
        <taxon>Dothideomycetidae</taxon>
        <taxon>Dothideales</taxon>
        <taxon>Saccotheciaceae</taxon>
        <taxon>Aureobasidium</taxon>
    </lineage>
</organism>
<evidence type="ECO:0000313" key="8">
    <source>
        <dbReference type="Proteomes" id="UP000305064"/>
    </source>
</evidence>
<dbReference type="GO" id="GO:0009450">
    <property type="term" value="P:gamma-aminobutyric acid catabolic process"/>
    <property type="evidence" value="ECO:0007669"/>
    <property type="project" value="TreeGrafter"/>
</dbReference>
<dbReference type="InterPro" id="IPR016163">
    <property type="entry name" value="Ald_DH_C"/>
</dbReference>
<accession>A0AB38M666</accession>
<evidence type="ECO:0000259" key="6">
    <source>
        <dbReference type="Pfam" id="PF00171"/>
    </source>
</evidence>
<evidence type="ECO:0000256" key="5">
    <source>
        <dbReference type="RuleBase" id="RU003345"/>
    </source>
</evidence>
<dbReference type="GO" id="GO:0004777">
    <property type="term" value="F:succinate-semialdehyde dehydrogenase (NAD+) activity"/>
    <property type="evidence" value="ECO:0007669"/>
    <property type="project" value="TreeGrafter"/>
</dbReference>
<dbReference type="InterPro" id="IPR050740">
    <property type="entry name" value="Aldehyde_DH_Superfamily"/>
</dbReference>
<gene>
    <name evidence="7" type="ORF">D6C94_02180</name>
</gene>
<dbReference type="InterPro" id="IPR015590">
    <property type="entry name" value="Aldehyde_DH_dom"/>
</dbReference>
<dbReference type="EMBL" id="QZBJ01000010">
    <property type="protein sequence ID" value="THY77503.1"/>
    <property type="molecule type" value="Genomic_DNA"/>
</dbReference>
<dbReference type="Gene3D" id="3.40.309.10">
    <property type="entry name" value="Aldehyde Dehydrogenase, Chain A, domain 2"/>
    <property type="match status" value="1"/>
</dbReference>
<dbReference type="InterPro" id="IPR016160">
    <property type="entry name" value="Ald_DH_CS_CYS"/>
</dbReference>
<feature type="domain" description="Aldehyde dehydrogenase" evidence="6">
    <location>
        <begin position="27"/>
        <end position="478"/>
    </location>
</feature>
<dbReference type="AlphaFoldDB" id="A0AB38M666"/>
<feature type="active site" evidence="4">
    <location>
        <position position="257"/>
    </location>
</feature>
<dbReference type="CDD" id="cd07105">
    <property type="entry name" value="ALDH_SaliADH"/>
    <property type="match status" value="1"/>
</dbReference>
<dbReference type="InterPro" id="IPR016162">
    <property type="entry name" value="Ald_DH_N"/>
</dbReference>
<comment type="similarity">
    <text evidence="1 5">Belongs to the aldehyde dehydrogenase family.</text>
</comment>
<keyword evidence="3 5" id="KW-0560">Oxidoreductase</keyword>
<dbReference type="Gene3D" id="3.40.605.10">
    <property type="entry name" value="Aldehyde Dehydrogenase, Chain A, domain 1"/>
    <property type="match status" value="1"/>
</dbReference>
<proteinExistence type="inferred from homology"/>
<keyword evidence="2" id="KW-0521">NADP</keyword>
<evidence type="ECO:0000256" key="3">
    <source>
        <dbReference type="ARBA" id="ARBA00023002"/>
    </source>
</evidence>
<dbReference type="PANTHER" id="PTHR43353">
    <property type="entry name" value="SUCCINATE-SEMIALDEHYDE DEHYDROGENASE, MITOCHONDRIAL"/>
    <property type="match status" value="1"/>
</dbReference>
<dbReference type="SUPFAM" id="SSF53720">
    <property type="entry name" value="ALDH-like"/>
    <property type="match status" value="1"/>
</dbReference>
<evidence type="ECO:0000256" key="1">
    <source>
        <dbReference type="ARBA" id="ARBA00009986"/>
    </source>
</evidence>
<dbReference type="PROSITE" id="PS00070">
    <property type="entry name" value="ALDEHYDE_DEHYDR_CYS"/>
    <property type="match status" value="1"/>
</dbReference>
<evidence type="ECO:0000256" key="2">
    <source>
        <dbReference type="ARBA" id="ARBA00022857"/>
    </source>
</evidence>
<dbReference type="Proteomes" id="UP000305064">
    <property type="component" value="Unassembled WGS sequence"/>
</dbReference>
<dbReference type="Pfam" id="PF00171">
    <property type="entry name" value="Aldedh"/>
    <property type="match status" value="1"/>
</dbReference>
<dbReference type="FunFam" id="3.40.605.10:FF:000012">
    <property type="entry name" value="NAD-dependent succinate-semialdehyde dehydrogenase"/>
    <property type="match status" value="1"/>
</dbReference>
<evidence type="ECO:0000313" key="7">
    <source>
        <dbReference type="EMBL" id="THY77503.1"/>
    </source>
</evidence>
<dbReference type="PANTHER" id="PTHR43353:SF6">
    <property type="entry name" value="CYTOPLASMIC ALDEHYDE DEHYDROGENASE (EUROFUNG)"/>
    <property type="match status" value="1"/>
</dbReference>
<comment type="caution">
    <text evidence="7">The sequence shown here is derived from an EMBL/GenBank/DDBJ whole genome shotgun (WGS) entry which is preliminary data.</text>
</comment>
<evidence type="ECO:0000256" key="4">
    <source>
        <dbReference type="PROSITE-ProRule" id="PRU10007"/>
    </source>
</evidence>
<protein>
    <submittedName>
        <fullName evidence="7">Salicylaldehyde dehydrogenase</fullName>
    </submittedName>
</protein>
<dbReference type="PROSITE" id="PS00687">
    <property type="entry name" value="ALDEHYDE_DEHYDR_GLU"/>
    <property type="match status" value="1"/>
</dbReference>
<name>A0AB38M666_AURPU</name>
<sequence>MATGNESEGRNVPLHIDGEEITTGQLHPVTNPTTDAKIWHISSASVQDAKKAIEAAQNAFPGWASTKPHARRDIFLRAAQIFETRAEQLRHYMKEETGAEAKFVEFNIQATISQIKDLAGRISGIQGSLPTVDAEGRSAMVLKEPYGVVFGIAPWNAPYILGCRAFSYALAAGNTVVLKGSELSPKCFHALVDIFYQAGLPRGCLNLLFVAPKDAAEVTTSIIAHPKVLKINFTGSGRVGSIIAATAGKYLKPVLMELGGKATAIVLEDADIEKAALGCALGAFLHSGQVCMATERIAVHRSIEDNFIEAFKATIDAVFPPSLPAMTLINPQSASKVRGLIDNAVENGAAHIHGPTAQDASAPSTSLRPVVLGKVDPKMDLHYEESFGPVVSLYSFDTLEEALVLANDTEYGLAGAVFTENLGTGLKVAKAYATGAVHINSMSIHDEPSLPHGGVKQSGFGRFNGNQGLEEFLRTKVVTWED</sequence>
<dbReference type="InterPro" id="IPR016161">
    <property type="entry name" value="Ald_DH/histidinol_DH"/>
</dbReference>